<reference evidence="2 3" key="1">
    <citation type="submission" date="2019-07" db="EMBL/GenBank/DDBJ databases">
        <title>De Novo Assembly of kiwifruit Actinidia rufa.</title>
        <authorList>
            <person name="Sugita-Konishi S."/>
            <person name="Sato K."/>
            <person name="Mori E."/>
            <person name="Abe Y."/>
            <person name="Kisaki G."/>
            <person name="Hamano K."/>
            <person name="Suezawa K."/>
            <person name="Otani M."/>
            <person name="Fukuda T."/>
            <person name="Manabe T."/>
            <person name="Gomi K."/>
            <person name="Tabuchi M."/>
            <person name="Akimitsu K."/>
            <person name="Kataoka I."/>
        </authorList>
    </citation>
    <scope>NUCLEOTIDE SEQUENCE [LARGE SCALE GENOMIC DNA]</scope>
    <source>
        <strain evidence="3">cv. Fuchu</strain>
    </source>
</reference>
<keyword evidence="1" id="KW-0812">Transmembrane</keyword>
<dbReference type="Proteomes" id="UP000585474">
    <property type="component" value="Unassembled WGS sequence"/>
</dbReference>
<comment type="caution">
    <text evidence="2">The sequence shown here is derived from an EMBL/GenBank/DDBJ whole genome shotgun (WGS) entry which is preliminary data.</text>
</comment>
<accession>A0A7J0FTC3</accession>
<proteinExistence type="predicted"/>
<keyword evidence="1" id="KW-0472">Membrane</keyword>
<protein>
    <submittedName>
        <fullName evidence="2">Uncharacterized protein</fullName>
    </submittedName>
</protein>
<organism evidence="2 3">
    <name type="scientific">Actinidia rufa</name>
    <dbReference type="NCBI Taxonomy" id="165716"/>
    <lineage>
        <taxon>Eukaryota</taxon>
        <taxon>Viridiplantae</taxon>
        <taxon>Streptophyta</taxon>
        <taxon>Embryophyta</taxon>
        <taxon>Tracheophyta</taxon>
        <taxon>Spermatophyta</taxon>
        <taxon>Magnoliopsida</taxon>
        <taxon>eudicotyledons</taxon>
        <taxon>Gunneridae</taxon>
        <taxon>Pentapetalae</taxon>
        <taxon>asterids</taxon>
        <taxon>Ericales</taxon>
        <taxon>Actinidiaceae</taxon>
        <taxon>Actinidia</taxon>
    </lineage>
</organism>
<gene>
    <name evidence="2" type="ORF">Acr_15g0005750</name>
</gene>
<dbReference type="OrthoDB" id="1730662at2759"/>
<feature type="transmembrane region" description="Helical" evidence="1">
    <location>
        <begin position="44"/>
        <end position="65"/>
    </location>
</feature>
<evidence type="ECO:0000313" key="3">
    <source>
        <dbReference type="Proteomes" id="UP000585474"/>
    </source>
</evidence>
<evidence type="ECO:0000313" key="2">
    <source>
        <dbReference type="EMBL" id="GFZ01966.1"/>
    </source>
</evidence>
<dbReference type="EMBL" id="BJWL01000015">
    <property type="protein sequence ID" value="GFZ01966.1"/>
    <property type="molecule type" value="Genomic_DNA"/>
</dbReference>
<dbReference type="AlphaFoldDB" id="A0A7J0FTC3"/>
<sequence>MPRSSSNQSFHGGLNVAFINISGRAVFGSLLSVSLASVLFQDSVWLALIFVYILFSNWEILNYRVKGIYNWIQRRMNKRNLLPV</sequence>
<evidence type="ECO:0000256" key="1">
    <source>
        <dbReference type="SAM" id="Phobius"/>
    </source>
</evidence>
<feature type="transmembrane region" description="Helical" evidence="1">
    <location>
        <begin position="12"/>
        <end position="38"/>
    </location>
</feature>
<name>A0A7J0FTC3_9ERIC</name>
<keyword evidence="3" id="KW-1185">Reference proteome</keyword>
<keyword evidence="1" id="KW-1133">Transmembrane helix</keyword>